<dbReference type="InterPro" id="IPR020612">
    <property type="entry name" value="Methylthiotransferase_CS"/>
</dbReference>
<keyword evidence="3 13" id="KW-0808">Transferase</keyword>
<evidence type="ECO:0000259" key="14">
    <source>
        <dbReference type="PROSITE" id="PS50926"/>
    </source>
</evidence>
<dbReference type="GO" id="GO:0005829">
    <property type="term" value="C:cytosol"/>
    <property type="evidence" value="ECO:0007669"/>
    <property type="project" value="TreeGrafter"/>
</dbReference>
<evidence type="ECO:0000256" key="1">
    <source>
        <dbReference type="ARBA" id="ARBA00003234"/>
    </source>
</evidence>
<evidence type="ECO:0000256" key="12">
    <source>
        <dbReference type="ARBA" id="ARBA00081141"/>
    </source>
</evidence>
<sequence length="444" mass="48662">MGAPQRFHIITQGCQMNVRDSEAMAGLLAGMGYLPADSPDEADIILLNTCTVREGADDKAYGRLGELCALKRKRPGLILGIAGCLVQKDRERVRARAPYLDLVFGVHNIHRLPELIRQVRDGCLPVYEVWDRSDRERSLPTLPALRGSGIRGFVNIIHGCNKFCTFCIVPYVRGRERSVPPEAVVGEVEGLAAQGYREVTLLGQNVDSYGHDLAPRRDLADLLGVVHEVGGIERIRFTTSHPRDMTPKLIRAVAGLPKVCEHIHLPVQAGDDRMLRRMHRAYTTAQYRATIDAIRAAMPQASVTTDVIVGFPGETDEEFEGTVRLVNEVRFDVVNTAIYSPREGTPAAGYPDQVPEAIKRRRLHALNQLVGRIAAEVNHTLVGTRQEILVENLGTRGGVIGRTRTNKVVTMDGDAGLVGRTVPAEITSAGSWVLRGRVDAACPA</sequence>
<evidence type="ECO:0000256" key="11">
    <source>
        <dbReference type="ARBA" id="ARBA00080698"/>
    </source>
</evidence>
<dbReference type="Proteomes" id="UP000320048">
    <property type="component" value="Unassembled WGS sequence"/>
</dbReference>
<dbReference type="InterPro" id="IPR023404">
    <property type="entry name" value="rSAM_horseshoe"/>
</dbReference>
<keyword evidence="13" id="KW-0819">tRNA processing</keyword>
<dbReference type="Pfam" id="PF04055">
    <property type="entry name" value="Radical_SAM"/>
    <property type="match status" value="1"/>
</dbReference>
<dbReference type="PANTHER" id="PTHR43020">
    <property type="entry name" value="CDK5 REGULATORY SUBUNIT-ASSOCIATED PROTEIN 1"/>
    <property type="match status" value="1"/>
</dbReference>
<dbReference type="InterPro" id="IPR002792">
    <property type="entry name" value="TRAM_dom"/>
</dbReference>
<evidence type="ECO:0000256" key="6">
    <source>
        <dbReference type="ARBA" id="ARBA00023004"/>
    </source>
</evidence>
<feature type="domain" description="TRAM" evidence="14">
    <location>
        <begin position="379"/>
        <end position="440"/>
    </location>
</feature>
<dbReference type="EC" id="2.8.4.3" evidence="8 13"/>
<dbReference type="NCBIfam" id="TIGR00089">
    <property type="entry name" value="MiaB/RimO family radical SAM methylthiotransferase"/>
    <property type="match status" value="1"/>
</dbReference>
<evidence type="ECO:0000256" key="2">
    <source>
        <dbReference type="ARBA" id="ARBA00022485"/>
    </source>
</evidence>
<dbReference type="PROSITE" id="PS50926">
    <property type="entry name" value="TRAM"/>
    <property type="match status" value="1"/>
</dbReference>
<keyword evidence="2 13" id="KW-0004">4Fe-4S</keyword>
<feature type="domain" description="MTTase N-terminal" evidence="15">
    <location>
        <begin position="5"/>
        <end position="121"/>
    </location>
</feature>
<dbReference type="PROSITE" id="PS51449">
    <property type="entry name" value="MTTASE_N"/>
    <property type="match status" value="1"/>
</dbReference>
<comment type="catalytic activity">
    <reaction evidence="9 13">
        <text>N(6)-dimethylallyladenosine(37) in tRNA + (sulfur carrier)-SH + AH2 + 2 S-adenosyl-L-methionine = 2-methylsulfanyl-N(6)-dimethylallyladenosine(37) in tRNA + (sulfur carrier)-H + 5'-deoxyadenosine + L-methionine + A + S-adenosyl-L-homocysteine + 2 H(+)</text>
        <dbReference type="Rhea" id="RHEA:37067"/>
        <dbReference type="Rhea" id="RHEA-COMP:10375"/>
        <dbReference type="Rhea" id="RHEA-COMP:10376"/>
        <dbReference type="Rhea" id="RHEA-COMP:14737"/>
        <dbReference type="Rhea" id="RHEA-COMP:14739"/>
        <dbReference type="ChEBI" id="CHEBI:13193"/>
        <dbReference type="ChEBI" id="CHEBI:15378"/>
        <dbReference type="ChEBI" id="CHEBI:17319"/>
        <dbReference type="ChEBI" id="CHEBI:17499"/>
        <dbReference type="ChEBI" id="CHEBI:29917"/>
        <dbReference type="ChEBI" id="CHEBI:57844"/>
        <dbReference type="ChEBI" id="CHEBI:57856"/>
        <dbReference type="ChEBI" id="CHEBI:59789"/>
        <dbReference type="ChEBI" id="CHEBI:64428"/>
        <dbReference type="ChEBI" id="CHEBI:74415"/>
        <dbReference type="ChEBI" id="CHEBI:74417"/>
        <dbReference type="EC" id="2.8.4.3"/>
    </reaction>
</comment>
<dbReference type="GO" id="GO:0046872">
    <property type="term" value="F:metal ion binding"/>
    <property type="evidence" value="ECO:0007669"/>
    <property type="project" value="UniProtKB-KW"/>
</dbReference>
<name>A0A537JFI5_9BACT</name>
<dbReference type="PROSITE" id="PS01278">
    <property type="entry name" value="MTTASE_RADICAL"/>
    <property type="match status" value="1"/>
</dbReference>
<dbReference type="CDD" id="cd01335">
    <property type="entry name" value="Radical_SAM"/>
    <property type="match status" value="1"/>
</dbReference>
<dbReference type="InterPro" id="IPR058240">
    <property type="entry name" value="rSAM_sf"/>
</dbReference>
<evidence type="ECO:0000256" key="5">
    <source>
        <dbReference type="ARBA" id="ARBA00022723"/>
    </source>
</evidence>
<gene>
    <name evidence="13 17" type="primary">miaB</name>
    <name evidence="17" type="ORF">E6H04_05015</name>
</gene>
<evidence type="ECO:0000259" key="15">
    <source>
        <dbReference type="PROSITE" id="PS51449"/>
    </source>
</evidence>
<feature type="binding site" evidence="13">
    <location>
        <position position="160"/>
    </location>
    <ligand>
        <name>[4Fe-4S] cluster</name>
        <dbReference type="ChEBI" id="CHEBI:49883"/>
        <label>2</label>
        <note>4Fe-4S-S-AdoMet</note>
    </ligand>
</feature>
<dbReference type="Gene3D" id="3.40.50.12160">
    <property type="entry name" value="Methylthiotransferase, N-terminal domain"/>
    <property type="match status" value="1"/>
</dbReference>
<comment type="cofactor">
    <cofactor evidence="13">
        <name>[4Fe-4S] cluster</name>
        <dbReference type="ChEBI" id="CHEBI:49883"/>
    </cofactor>
    <text evidence="13">Binds 2 [4Fe-4S] clusters. One cluster is coordinated with 3 cysteines and an exchangeable S-adenosyl-L-methionine.</text>
</comment>
<dbReference type="Pfam" id="PF01938">
    <property type="entry name" value="TRAM"/>
    <property type="match status" value="1"/>
</dbReference>
<accession>A0A537JFI5</accession>
<evidence type="ECO:0000259" key="16">
    <source>
        <dbReference type="PROSITE" id="PS51918"/>
    </source>
</evidence>
<dbReference type="InterPro" id="IPR006463">
    <property type="entry name" value="MiaB_methiolase"/>
</dbReference>
<comment type="caution">
    <text evidence="17">The sequence shown here is derived from an EMBL/GenBank/DDBJ whole genome shotgun (WGS) entry which is preliminary data.</text>
</comment>
<dbReference type="InterPro" id="IPR038135">
    <property type="entry name" value="Methylthiotransferase_N_sf"/>
</dbReference>
<dbReference type="NCBIfam" id="TIGR01574">
    <property type="entry name" value="miaB-methiolase"/>
    <property type="match status" value="1"/>
</dbReference>
<feature type="binding site" evidence="13">
    <location>
        <position position="50"/>
    </location>
    <ligand>
        <name>[4Fe-4S] cluster</name>
        <dbReference type="ChEBI" id="CHEBI:49883"/>
        <label>1</label>
    </ligand>
</feature>
<evidence type="ECO:0000313" key="17">
    <source>
        <dbReference type="EMBL" id="TMI82299.1"/>
    </source>
</evidence>
<dbReference type="GO" id="GO:0051539">
    <property type="term" value="F:4 iron, 4 sulfur cluster binding"/>
    <property type="evidence" value="ECO:0007669"/>
    <property type="project" value="UniProtKB-UniRule"/>
</dbReference>
<feature type="binding site" evidence="13">
    <location>
        <position position="164"/>
    </location>
    <ligand>
        <name>[4Fe-4S] cluster</name>
        <dbReference type="ChEBI" id="CHEBI:49883"/>
        <label>2</label>
        <note>4Fe-4S-S-AdoMet</note>
    </ligand>
</feature>
<keyword evidence="13" id="KW-0963">Cytoplasm</keyword>
<keyword evidence="4 13" id="KW-0949">S-adenosyl-L-methionine</keyword>
<dbReference type="PROSITE" id="PS51918">
    <property type="entry name" value="RADICAL_SAM"/>
    <property type="match status" value="1"/>
</dbReference>
<feature type="binding site" evidence="13">
    <location>
        <position position="84"/>
    </location>
    <ligand>
        <name>[4Fe-4S] cluster</name>
        <dbReference type="ChEBI" id="CHEBI:49883"/>
        <label>1</label>
    </ligand>
</feature>
<organism evidence="17 18">
    <name type="scientific">Candidatus Segetimicrobium genomatis</name>
    <dbReference type="NCBI Taxonomy" id="2569760"/>
    <lineage>
        <taxon>Bacteria</taxon>
        <taxon>Bacillati</taxon>
        <taxon>Candidatus Sysuimicrobiota</taxon>
        <taxon>Candidatus Sysuimicrobiia</taxon>
        <taxon>Candidatus Sysuimicrobiales</taxon>
        <taxon>Candidatus Segetimicrobiaceae</taxon>
        <taxon>Candidatus Segetimicrobium</taxon>
    </lineage>
</organism>
<dbReference type="Gene3D" id="3.80.30.20">
    <property type="entry name" value="tm_1862 like domain"/>
    <property type="match status" value="1"/>
</dbReference>
<evidence type="ECO:0000256" key="3">
    <source>
        <dbReference type="ARBA" id="ARBA00022679"/>
    </source>
</evidence>
<dbReference type="InterPro" id="IPR013848">
    <property type="entry name" value="Methylthiotransferase_N"/>
</dbReference>
<dbReference type="SUPFAM" id="SSF102114">
    <property type="entry name" value="Radical SAM enzymes"/>
    <property type="match status" value="1"/>
</dbReference>
<dbReference type="InterPro" id="IPR005839">
    <property type="entry name" value="Methylthiotransferase"/>
</dbReference>
<comment type="similarity">
    <text evidence="13">Belongs to the methylthiotransferase family. MiaB subfamily.</text>
</comment>
<feature type="domain" description="Radical SAM core" evidence="16">
    <location>
        <begin position="146"/>
        <end position="376"/>
    </location>
</feature>
<reference evidence="17 18" key="1">
    <citation type="journal article" date="2019" name="Nat. Microbiol.">
        <title>Mediterranean grassland soil C-N compound turnover is dependent on rainfall and depth, and is mediated by genomically divergent microorganisms.</title>
        <authorList>
            <person name="Diamond S."/>
            <person name="Andeer P.F."/>
            <person name="Li Z."/>
            <person name="Crits-Christoph A."/>
            <person name="Burstein D."/>
            <person name="Anantharaman K."/>
            <person name="Lane K.R."/>
            <person name="Thomas B.C."/>
            <person name="Pan C."/>
            <person name="Northen T.R."/>
            <person name="Banfield J.F."/>
        </authorList>
    </citation>
    <scope>NUCLEOTIDE SEQUENCE [LARGE SCALE GENOMIC DNA]</scope>
    <source>
        <strain evidence="17">NP_7</strain>
    </source>
</reference>
<evidence type="ECO:0000256" key="8">
    <source>
        <dbReference type="ARBA" id="ARBA00033765"/>
    </source>
</evidence>
<dbReference type="SMART" id="SM00729">
    <property type="entry name" value="Elp3"/>
    <property type="match status" value="1"/>
</dbReference>
<dbReference type="SFLD" id="SFLDF00273">
    <property type="entry name" value="(dimethylallyl)adenosine_tRNA"/>
    <property type="match status" value="1"/>
</dbReference>
<protein>
    <recommendedName>
        <fullName evidence="10 13">tRNA-2-methylthio-N(6)-dimethylallyladenosine synthase</fullName>
        <ecNumber evidence="8 13">2.8.4.3</ecNumber>
    </recommendedName>
    <alternativeName>
        <fullName evidence="12 13">(Dimethylallyl)adenosine tRNA methylthiotransferase MiaB</fullName>
    </alternativeName>
    <alternativeName>
        <fullName evidence="11 13">tRNA-i(6)A37 methylthiotransferase</fullName>
    </alternativeName>
</protein>
<dbReference type="InterPro" id="IPR006638">
    <property type="entry name" value="Elp3/MiaA/NifB-like_rSAM"/>
</dbReference>
<dbReference type="SFLD" id="SFLDG01082">
    <property type="entry name" value="B12-binding_domain_containing"/>
    <property type="match status" value="1"/>
</dbReference>
<dbReference type="SFLD" id="SFLDS00029">
    <property type="entry name" value="Radical_SAM"/>
    <property type="match status" value="1"/>
</dbReference>
<keyword evidence="6 13" id="KW-0408">Iron</keyword>
<evidence type="ECO:0000256" key="4">
    <source>
        <dbReference type="ARBA" id="ARBA00022691"/>
    </source>
</evidence>
<comment type="subunit">
    <text evidence="13">Monomer.</text>
</comment>
<proteinExistence type="inferred from homology"/>
<feature type="binding site" evidence="13">
    <location>
        <position position="14"/>
    </location>
    <ligand>
        <name>[4Fe-4S] cluster</name>
        <dbReference type="ChEBI" id="CHEBI:49883"/>
        <label>1</label>
    </ligand>
</feature>
<comment type="subcellular location">
    <subcellularLocation>
        <location evidence="13">Cytoplasm</location>
    </subcellularLocation>
</comment>
<keyword evidence="7 13" id="KW-0411">Iron-sulfur</keyword>
<dbReference type="AlphaFoldDB" id="A0A537JFI5"/>
<dbReference type="FunFam" id="3.80.30.20:FF:000001">
    <property type="entry name" value="tRNA-2-methylthio-N(6)-dimethylallyladenosine synthase 2"/>
    <property type="match status" value="1"/>
</dbReference>
<dbReference type="GO" id="GO:0035597">
    <property type="term" value="F:tRNA-2-methylthio-N(6)-dimethylallyladenosine(37) synthase activity"/>
    <property type="evidence" value="ECO:0007669"/>
    <property type="project" value="UniProtKB-EC"/>
</dbReference>
<feature type="binding site" evidence="13">
    <location>
        <position position="167"/>
    </location>
    <ligand>
        <name>[4Fe-4S] cluster</name>
        <dbReference type="ChEBI" id="CHEBI:49883"/>
        <label>2</label>
        <note>4Fe-4S-S-AdoMet</note>
    </ligand>
</feature>
<evidence type="ECO:0000256" key="10">
    <source>
        <dbReference type="ARBA" id="ARBA00068570"/>
    </source>
</evidence>
<evidence type="ECO:0000256" key="13">
    <source>
        <dbReference type="HAMAP-Rule" id="MF_01864"/>
    </source>
</evidence>
<evidence type="ECO:0000256" key="7">
    <source>
        <dbReference type="ARBA" id="ARBA00023014"/>
    </source>
</evidence>
<dbReference type="Pfam" id="PF00919">
    <property type="entry name" value="UPF0004"/>
    <property type="match status" value="1"/>
</dbReference>
<dbReference type="InterPro" id="IPR007197">
    <property type="entry name" value="rSAM"/>
</dbReference>
<keyword evidence="5 13" id="KW-0479">Metal-binding</keyword>
<dbReference type="SFLD" id="SFLDG01061">
    <property type="entry name" value="methylthiotransferase"/>
    <property type="match status" value="1"/>
</dbReference>
<evidence type="ECO:0000313" key="18">
    <source>
        <dbReference type="Proteomes" id="UP000320048"/>
    </source>
</evidence>
<dbReference type="PANTHER" id="PTHR43020:SF2">
    <property type="entry name" value="MITOCHONDRIAL TRNA METHYLTHIOTRANSFERASE CDK5RAP1"/>
    <property type="match status" value="1"/>
</dbReference>
<evidence type="ECO:0000256" key="9">
    <source>
        <dbReference type="ARBA" id="ARBA00051425"/>
    </source>
</evidence>
<dbReference type="HAMAP" id="MF_01864">
    <property type="entry name" value="tRNA_metthiotr_MiaB"/>
    <property type="match status" value="1"/>
</dbReference>
<dbReference type="EMBL" id="VBAO01000133">
    <property type="protein sequence ID" value="TMI82299.1"/>
    <property type="molecule type" value="Genomic_DNA"/>
</dbReference>
<comment type="function">
    <text evidence="1 13">Catalyzes the methylthiolation of N6-(dimethylallyl)adenosine (i(6)A), leading to the formation of 2-methylthio-N6-(dimethylallyl)adenosine (ms(2)i(6)A) at position 37 in tRNAs that read codons beginning with uridine.</text>
</comment>
<dbReference type="FunFam" id="3.40.50.12160:FF:000003">
    <property type="entry name" value="CDK5 regulatory subunit-associated protein 1"/>
    <property type="match status" value="1"/>
</dbReference>